<dbReference type="InterPro" id="IPR037066">
    <property type="entry name" value="Plug_dom_sf"/>
</dbReference>
<evidence type="ECO:0000313" key="4">
    <source>
        <dbReference type="EMBL" id="MBB6059833.1"/>
    </source>
</evidence>
<dbReference type="GO" id="GO:0009279">
    <property type="term" value="C:cell outer membrane"/>
    <property type="evidence" value="ECO:0007669"/>
    <property type="project" value="UniProtKB-SubCell"/>
</dbReference>
<comment type="caution">
    <text evidence="4">The sequence shown here is derived from an EMBL/GenBank/DDBJ whole genome shotgun (WGS) entry which is preliminary data.</text>
</comment>
<dbReference type="InterPro" id="IPR008930">
    <property type="entry name" value="Terpenoid_cyclase/PrenylTrfase"/>
</dbReference>
<dbReference type="Proteomes" id="UP000532746">
    <property type="component" value="Unassembled WGS sequence"/>
</dbReference>
<dbReference type="InterPro" id="IPR051802">
    <property type="entry name" value="YfhM-like"/>
</dbReference>
<proteinExistence type="inferred from homology"/>
<dbReference type="SUPFAM" id="SSF48239">
    <property type="entry name" value="Terpenoid cyclases/Protein prenyltransferases"/>
    <property type="match status" value="1"/>
</dbReference>
<organism evidence="4 5">
    <name type="scientific">Hymenobacter luteus</name>
    <dbReference type="NCBI Taxonomy" id="1411122"/>
    <lineage>
        <taxon>Bacteria</taxon>
        <taxon>Pseudomonadati</taxon>
        <taxon>Bacteroidota</taxon>
        <taxon>Cytophagia</taxon>
        <taxon>Cytophagales</taxon>
        <taxon>Hymenobacteraceae</taxon>
        <taxon>Hymenobacter</taxon>
    </lineage>
</organism>
<dbReference type="InterPro" id="IPR001599">
    <property type="entry name" value="Macroglobln_a2"/>
</dbReference>
<dbReference type="Gene3D" id="1.50.10.20">
    <property type="match status" value="1"/>
</dbReference>
<keyword evidence="1" id="KW-0813">Transport</keyword>
<feature type="signal peptide" evidence="2">
    <location>
        <begin position="1"/>
        <end position="23"/>
    </location>
</feature>
<dbReference type="CDD" id="cd00688">
    <property type="entry name" value="ISOPREN_C2_like"/>
    <property type="match status" value="1"/>
</dbReference>
<accession>A0A7W9T2G4</accession>
<dbReference type="Pfam" id="PF07715">
    <property type="entry name" value="Plug"/>
    <property type="match status" value="1"/>
</dbReference>
<dbReference type="GO" id="GO:0004866">
    <property type="term" value="F:endopeptidase inhibitor activity"/>
    <property type="evidence" value="ECO:0007669"/>
    <property type="project" value="InterPro"/>
</dbReference>
<dbReference type="PROSITE" id="PS52016">
    <property type="entry name" value="TONB_DEPENDENT_REC_3"/>
    <property type="match status" value="1"/>
</dbReference>
<dbReference type="Pfam" id="PF00207">
    <property type="entry name" value="A2M"/>
    <property type="match status" value="1"/>
</dbReference>
<keyword evidence="1" id="KW-0812">Transmembrane</keyword>
<dbReference type="SMART" id="SM01360">
    <property type="entry name" value="A2M"/>
    <property type="match status" value="1"/>
</dbReference>
<keyword evidence="4" id="KW-0675">Receptor</keyword>
<feature type="chain" id="PRO_5031151730" evidence="2">
    <location>
        <begin position="24"/>
        <end position="2059"/>
    </location>
</feature>
<comment type="subcellular location">
    <subcellularLocation>
        <location evidence="1">Cell outer membrane</location>
        <topology evidence="1">Multi-pass membrane protein</topology>
    </subcellularLocation>
</comment>
<feature type="domain" description="Alpha-2-macroglobulin" evidence="3">
    <location>
        <begin position="1397"/>
        <end position="1487"/>
    </location>
</feature>
<keyword evidence="2" id="KW-0732">Signal</keyword>
<comment type="similarity">
    <text evidence="1">Belongs to the TonB-dependent receptor family.</text>
</comment>
<dbReference type="InterPro" id="IPR012910">
    <property type="entry name" value="Plug_dom"/>
</dbReference>
<dbReference type="PANTHER" id="PTHR40094:SF1">
    <property type="entry name" value="UBIQUITIN DOMAIN-CONTAINING PROTEIN"/>
    <property type="match status" value="1"/>
</dbReference>
<dbReference type="Gene3D" id="2.60.40.1120">
    <property type="entry name" value="Carboxypeptidase-like, regulatory domain"/>
    <property type="match status" value="1"/>
</dbReference>
<evidence type="ECO:0000259" key="3">
    <source>
        <dbReference type="SMART" id="SM01360"/>
    </source>
</evidence>
<gene>
    <name evidence="4" type="ORF">HNQ93_002693</name>
</gene>
<dbReference type="SUPFAM" id="SSF49464">
    <property type="entry name" value="Carboxypeptidase regulatory domain-like"/>
    <property type="match status" value="1"/>
</dbReference>
<dbReference type="EMBL" id="JACHGG010000003">
    <property type="protein sequence ID" value="MBB6059833.1"/>
    <property type="molecule type" value="Genomic_DNA"/>
</dbReference>
<dbReference type="PANTHER" id="PTHR40094">
    <property type="entry name" value="ALPHA-2-MACROGLOBULIN HOMOLOG"/>
    <property type="match status" value="1"/>
</dbReference>
<name>A0A7W9T2G4_9BACT</name>
<evidence type="ECO:0000256" key="2">
    <source>
        <dbReference type="SAM" id="SignalP"/>
    </source>
</evidence>
<keyword evidence="1" id="KW-0998">Cell outer membrane</keyword>
<dbReference type="RefSeq" id="WP_183403735.1">
    <property type="nucleotide sequence ID" value="NZ_JACHGG010000003.1"/>
</dbReference>
<protein>
    <submittedName>
        <fullName evidence="4">TonB-dependent SusC/RagA subfamily outer membrane receptor</fullName>
    </submittedName>
</protein>
<dbReference type="NCBIfam" id="TIGR04057">
    <property type="entry name" value="SusC_RagA_signa"/>
    <property type="match status" value="1"/>
</dbReference>
<keyword evidence="1" id="KW-0472">Membrane</keyword>
<evidence type="ECO:0000256" key="1">
    <source>
        <dbReference type="PROSITE-ProRule" id="PRU01360"/>
    </source>
</evidence>
<dbReference type="InterPro" id="IPR023997">
    <property type="entry name" value="TonB-dep_OMP_SusC/RagA_CS"/>
</dbReference>
<evidence type="ECO:0000313" key="5">
    <source>
        <dbReference type="Proteomes" id="UP000532746"/>
    </source>
</evidence>
<dbReference type="SUPFAM" id="SSF56935">
    <property type="entry name" value="Porins"/>
    <property type="match status" value="1"/>
</dbReference>
<keyword evidence="1" id="KW-1134">Transmembrane beta strand</keyword>
<reference evidence="4 5" key="1">
    <citation type="submission" date="2020-08" db="EMBL/GenBank/DDBJ databases">
        <title>Genomic Encyclopedia of Type Strains, Phase IV (KMG-IV): sequencing the most valuable type-strain genomes for metagenomic binning, comparative biology and taxonomic classification.</title>
        <authorList>
            <person name="Goeker M."/>
        </authorList>
    </citation>
    <scope>NUCLEOTIDE SEQUENCE [LARGE SCALE GENOMIC DNA]</scope>
    <source>
        <strain evidence="4 5">DSM 26718</strain>
    </source>
</reference>
<keyword evidence="5" id="KW-1185">Reference proteome</keyword>
<sequence>MLQFLRFLPVLMGISLLPLGSTAQQRLASARTRSYLTKVFHLTDAQTRRLYQRGMGAVQPDFFAHPVDSFPTDEPRRARPLPLGYYLLARTEGPELVYWLRAVTDRRLTTLDNQVDLTLLVRDTLGRLLPDARVLLPSGRPVPFDEKLQAYRLPGNAARPGLLAVTQAGRTTYHTLAQTFPTPRGRRSPYPLTWRRVLHRVAFGFPLGYLGRPVQSLVRQLRCASCSATGVVGLVRAAFSEAVREERRQERGQRLGRKAWVGYLVLSKPRYRPTADTLRLKARILRSHSGRPYRKPLELRLGVGYGSEGKKVAVLHPVRPGSYEYALPLTDTLGLRPDQTVRVLLTEPGRPGVVLSQASFRLEDYELNNTRYTLRPAETQHRRGTTQAVFLRGQDANELNLLDARVRLSVTPQSVGRFPGRQVFVPDTLWTRAQPLDATGETRLNLPAAALPATDLTYKVHATFLNGDNERHTETAFVGYALDPGQLLLELRQDSVVARSAGAAQQSQPRRAVLEVQGPEQAGGTRLLRRDTVVLPLVQPINWQATRYRLTDATGHEATLDLDADNAGLLIRSERTADSIRIMAENPRRLAFWFFLYRGNELVERGYGPQLQVARPAASPEPWYVSVHYFWAGEVQVAEYNVPLPQHRLLIEADQPDVVYPGQKVALRYTVRDCQGRPVPGADLTAYAYTSKFAAPAAPAVPDFEPAVVGRVSRRRFALGAGFAHDSVAGQQLLPWGAWRRQLGLDSLRFYQFLYPEYGTFHEYQPAPGGLTQLSPFVVDSGRVQPTVAVYLDGVPVYVAAVNGGEPFALVADSGRHTVAIRTPTHLVSLRDVYLRPLHKLTLSINPHQPCHELTVEKRGPMTRQEQEQLQRFLVLVERGAANEQVLLRQGNRLQPLGEGLPRGPYPGRPRSSRYPGNNSLLHLAGPFRPDSVLLRRSDGLRRRFLLEPMYRYTFAPGLLKMRSVESPAFGNLAEARTFLPLALPFQDFAYTEADLRPQPATNYYRAPQREPLLFSPSTTPKGQGRLVVRLPAPPAPPQQALPPVLYTLITQPTNAQFARLLRYLPTPLHALPPGRYRLALLLADSSVLAPNADMQVRPDGTTYVQLERPDLLPEGRLSKQLRRRIRQLVTENLPATPPSPAQELRESRREIEVAVPVVPQPGWRVQRGRVEDRASGEGLPGVTVLLKGTTHGISTNADGSFELAVPPTGGVLVVSSIGYISVERAVDGADVVVALNADSRQLNEVVVTGYGMERSRKEITGAVTSISTALQGKVAGVTITSNGQPGTSPQIHIRGASTVAGSNAPLLIVDGLPFSGKLEDLSPDDIAKMDVLKAASAMAMYGSRASSGVVIITTKKGVPGRPAPGLNGSPEALDPDGLPLAGRDPRLALRRRFSDVGWWRPTLVTDPQGQARTEVIIPDDITGWDTFVLASDDHARTGSFTQLLRSFKAVMGELAAPRFLIQGDRPQVIGKTLNYLPDTAQVTTSFRVGEGPARTQQRRVATAVLDTLTFTAPSTADSVAVSFGLTQPNGYQDGELRQIPVLPAGTRERVGTFVVLTAADTTLTLPVRPELGPVTVRLESDPLPALLEEIQHVQRYAYLCNEQAASKLKALLLEQRIRQALQHPFKAERDVDRLIRHLLRGRHQPGGLWGTWPTSPVSPWATLHVVEALLAAEAQGYKVALDRDALRRYLLQQLDVAFADAAVRRALDGTAPGQRPDALYFRTDDDRIRLLQALHRLGATPDFSTYLRRLEREQKGRQPLDRYLALATLRQQLNLPYQLDTLRRFRLRSELGGAFYADTLRAGSYYRYLLPERLGSTLLAYRLLRAQGGHEAELVRIRTYLLNQRRTASHWSSTYEAAQILETIVPDLLVPAGGGLMARAQLSGALSQEVRAFPFETTLPPTAGTLTLRKQGGLPVYATAYQSFWNPTPAAQANPFVVSTRLAGQEGSRIRLRAGQPAELEVTVDVKAEARYVLLEVPIPAGCSYGEKTGGNYFEVHREYLRHQVGIFMDVLPVGRHTFRVALQPRYRGRYTVNPAKAELMYFPTRFGRSASKQAVVE</sequence>
<dbReference type="Gene3D" id="2.170.130.10">
    <property type="entry name" value="TonB-dependent receptor, plug domain"/>
    <property type="match status" value="1"/>
</dbReference>
<dbReference type="Pfam" id="PF17973">
    <property type="entry name" value="bMG10"/>
    <property type="match status" value="1"/>
</dbReference>
<dbReference type="Pfam" id="PF13715">
    <property type="entry name" value="CarbopepD_reg_2"/>
    <property type="match status" value="1"/>
</dbReference>
<dbReference type="InterPro" id="IPR041246">
    <property type="entry name" value="Bact_MG10"/>
</dbReference>
<dbReference type="InterPro" id="IPR008969">
    <property type="entry name" value="CarboxyPept-like_regulatory"/>
</dbReference>
<dbReference type="InterPro" id="IPR039426">
    <property type="entry name" value="TonB-dep_rcpt-like"/>
</dbReference>